<name>A0A4R6FK90_9SPHN</name>
<sequence length="375" mass="42325">MLLSDATILWLTQHVAHLSAPERYEESLKVWEQFWEYLESVRALPDPLTIASIGTTIRINDEAVTLVDAFVNWRKAQGTSAPSISRDLAALRGPINWAKREHRITWAPFIKDVKGKKRPKELEWSPEQIAVILDAALASPDRHHVHLFTIIMLSTHARAEATLELHAEQIRKGLIYFLRPGEDQTSKRRAIVPACPTLAPWLAGKTGKIIVYRVPTSAKTRANGGPEYFERPTDNISNAFAGTLIAAHAMRPDLGFAEQRNDDDGKPRWLPPRAKLGETKRRPNLRAIGTPNTLRHTIHTWHKRRGVPDAQINAAAGHSEEGTGANYTHLRPEYLQELIESTEAFWREVGRYTNAHLRYQRDTKVVSIARKGLTG</sequence>
<dbReference type="InterPro" id="IPR013762">
    <property type="entry name" value="Integrase-like_cat_sf"/>
</dbReference>
<evidence type="ECO:0000256" key="1">
    <source>
        <dbReference type="ARBA" id="ARBA00023172"/>
    </source>
</evidence>
<dbReference type="AlphaFoldDB" id="A0A4R6FK90"/>
<dbReference type="GO" id="GO:0003677">
    <property type="term" value="F:DNA binding"/>
    <property type="evidence" value="ECO:0007669"/>
    <property type="project" value="InterPro"/>
</dbReference>
<organism evidence="3 4">
    <name type="scientific">Stakelama pacifica</name>
    <dbReference type="NCBI Taxonomy" id="517720"/>
    <lineage>
        <taxon>Bacteria</taxon>
        <taxon>Pseudomonadati</taxon>
        <taxon>Pseudomonadota</taxon>
        <taxon>Alphaproteobacteria</taxon>
        <taxon>Sphingomonadales</taxon>
        <taxon>Sphingomonadaceae</taxon>
        <taxon>Stakelama</taxon>
    </lineage>
</organism>
<keyword evidence="4" id="KW-1185">Reference proteome</keyword>
<proteinExistence type="predicted"/>
<evidence type="ECO:0008006" key="5">
    <source>
        <dbReference type="Google" id="ProtNLM"/>
    </source>
</evidence>
<dbReference type="GO" id="GO:0006310">
    <property type="term" value="P:DNA recombination"/>
    <property type="evidence" value="ECO:0007669"/>
    <property type="project" value="UniProtKB-KW"/>
</dbReference>
<dbReference type="InterPro" id="IPR011010">
    <property type="entry name" value="DNA_brk_join_enz"/>
</dbReference>
<protein>
    <recommendedName>
        <fullName evidence="5">Phage integrase family protein</fullName>
    </recommendedName>
</protein>
<dbReference type="Gene3D" id="1.10.443.10">
    <property type="entry name" value="Intergrase catalytic core"/>
    <property type="match status" value="1"/>
</dbReference>
<comment type="caution">
    <text evidence="3">The sequence shown here is derived from an EMBL/GenBank/DDBJ whole genome shotgun (WGS) entry which is preliminary data.</text>
</comment>
<gene>
    <name evidence="3" type="ORF">EV664_107129</name>
</gene>
<evidence type="ECO:0000256" key="2">
    <source>
        <dbReference type="SAM" id="MobiDB-lite"/>
    </source>
</evidence>
<dbReference type="Proteomes" id="UP000295493">
    <property type="component" value="Unassembled WGS sequence"/>
</dbReference>
<keyword evidence="1" id="KW-0233">DNA recombination</keyword>
<feature type="region of interest" description="Disordered" evidence="2">
    <location>
        <begin position="257"/>
        <end position="280"/>
    </location>
</feature>
<accession>A0A4R6FK90</accession>
<dbReference type="EMBL" id="SNWD01000007">
    <property type="protein sequence ID" value="TDN81727.1"/>
    <property type="molecule type" value="Genomic_DNA"/>
</dbReference>
<dbReference type="GO" id="GO:0015074">
    <property type="term" value="P:DNA integration"/>
    <property type="evidence" value="ECO:0007669"/>
    <property type="project" value="InterPro"/>
</dbReference>
<reference evidence="3 4" key="1">
    <citation type="submission" date="2019-03" db="EMBL/GenBank/DDBJ databases">
        <title>Genomic Encyclopedia of Type Strains, Phase IV (KMG-IV): sequencing the most valuable type-strain genomes for metagenomic binning, comparative biology and taxonomic classification.</title>
        <authorList>
            <person name="Goeker M."/>
        </authorList>
    </citation>
    <scope>NUCLEOTIDE SEQUENCE [LARGE SCALE GENOMIC DNA]</scope>
    <source>
        <strain evidence="3 4">DSM 25059</strain>
    </source>
</reference>
<evidence type="ECO:0000313" key="4">
    <source>
        <dbReference type="Proteomes" id="UP000295493"/>
    </source>
</evidence>
<evidence type="ECO:0000313" key="3">
    <source>
        <dbReference type="EMBL" id="TDN81727.1"/>
    </source>
</evidence>
<dbReference type="SUPFAM" id="SSF56349">
    <property type="entry name" value="DNA breaking-rejoining enzymes"/>
    <property type="match status" value="1"/>
</dbReference>